<reference evidence="1" key="1">
    <citation type="submission" date="2022-11" db="EMBL/GenBank/DDBJ databases">
        <title>Minimal conservation of predation-associated metabolite biosynthetic gene clusters underscores biosynthetic potential of Myxococcota including descriptions for ten novel species: Archangium lansinium sp. nov., Myxococcus landrumus sp. nov., Nannocystis bai.</title>
        <authorList>
            <person name="Ahearne A."/>
            <person name="Stevens C."/>
            <person name="Dowd S."/>
        </authorList>
    </citation>
    <scope>NUCLEOTIDE SEQUENCE</scope>
    <source>
        <strain evidence="1">Fl3</strain>
    </source>
</reference>
<organism evidence="1 2">
    <name type="scientific">Nannocystis punicea</name>
    <dbReference type="NCBI Taxonomy" id="2995304"/>
    <lineage>
        <taxon>Bacteria</taxon>
        <taxon>Pseudomonadati</taxon>
        <taxon>Myxococcota</taxon>
        <taxon>Polyangia</taxon>
        <taxon>Nannocystales</taxon>
        <taxon>Nannocystaceae</taxon>
        <taxon>Nannocystis</taxon>
    </lineage>
</organism>
<dbReference type="EMBL" id="CP114040">
    <property type="protein sequence ID" value="WAS94828.1"/>
    <property type="molecule type" value="Genomic_DNA"/>
</dbReference>
<dbReference type="Proteomes" id="UP001164459">
    <property type="component" value="Chromosome"/>
</dbReference>
<evidence type="ECO:0000313" key="2">
    <source>
        <dbReference type="Proteomes" id="UP001164459"/>
    </source>
</evidence>
<gene>
    <name evidence="1" type="ORF">O0S08_01595</name>
</gene>
<dbReference type="RefSeq" id="WP_269037163.1">
    <property type="nucleotide sequence ID" value="NZ_CP114040.1"/>
</dbReference>
<protein>
    <submittedName>
        <fullName evidence="1">Uncharacterized protein</fullName>
    </submittedName>
</protein>
<evidence type="ECO:0000313" key="1">
    <source>
        <dbReference type="EMBL" id="WAS94828.1"/>
    </source>
</evidence>
<proteinExistence type="predicted"/>
<accession>A0ABY7H6B1</accession>
<keyword evidence="2" id="KW-1185">Reference proteome</keyword>
<sequence>MKAPSEVVALDLRVVIRRVVVRLPAPQPGASATNDTVTGSLVIAAHDASRRRR</sequence>
<name>A0ABY7H6B1_9BACT</name>